<dbReference type="EMBL" id="JGCY01000389">
    <property type="protein sequence ID" value="EXY72819.1"/>
    <property type="molecule type" value="Genomic_DNA"/>
</dbReference>
<evidence type="ECO:0000313" key="3">
    <source>
        <dbReference type="EMBL" id="EXY72819.1"/>
    </source>
</evidence>
<keyword evidence="1" id="KW-1133">Transmembrane helix</keyword>
<dbReference type="PANTHER" id="PTHR34978:SF3">
    <property type="entry name" value="SLR0241 PROTEIN"/>
    <property type="match status" value="1"/>
</dbReference>
<dbReference type="Proteomes" id="UP000020529">
    <property type="component" value="Unassembled WGS sequence"/>
</dbReference>
<feature type="domain" description="Peptidase M56" evidence="2">
    <location>
        <begin position="192"/>
        <end position="295"/>
    </location>
</feature>
<gene>
    <name evidence="3" type="ORF">M124_3390</name>
</gene>
<organism evidence="3 4">
    <name type="scientific">Bacteroides fragilis str. 3988T(B)14</name>
    <dbReference type="NCBI Taxonomy" id="1339315"/>
    <lineage>
        <taxon>Bacteria</taxon>
        <taxon>Pseudomonadati</taxon>
        <taxon>Bacteroidota</taxon>
        <taxon>Bacteroidia</taxon>
        <taxon>Bacteroidales</taxon>
        <taxon>Bacteroidaceae</taxon>
        <taxon>Bacteroides</taxon>
    </lineage>
</organism>
<name>A0A015SKT2_BACFG</name>
<dbReference type="CDD" id="cd07341">
    <property type="entry name" value="M56_BlaR1_MecR1_like"/>
    <property type="match status" value="1"/>
</dbReference>
<dbReference type="PANTHER" id="PTHR34978">
    <property type="entry name" value="POSSIBLE SENSOR-TRANSDUCER PROTEIN BLAR"/>
    <property type="match status" value="1"/>
</dbReference>
<reference evidence="3 4" key="1">
    <citation type="submission" date="2014-02" db="EMBL/GenBank/DDBJ databases">
        <authorList>
            <person name="Sears C."/>
            <person name="Carroll K."/>
            <person name="Sack B.R."/>
            <person name="Qadri F."/>
            <person name="Myers L.L."/>
            <person name="Chung G.-T."/>
            <person name="Escheverria P."/>
            <person name="Fraser C.M."/>
            <person name="Sadzewicz L."/>
            <person name="Shefchek K.A."/>
            <person name="Tallon L."/>
            <person name="Das S.P."/>
            <person name="Daugherty S."/>
            <person name="Mongodin E.F."/>
        </authorList>
    </citation>
    <scope>NUCLEOTIDE SEQUENCE [LARGE SCALE GENOMIC DNA]</scope>
    <source>
        <strain evidence="4">3988T(B)14</strain>
    </source>
</reference>
<feature type="transmembrane region" description="Helical" evidence="1">
    <location>
        <begin position="306"/>
        <end position="325"/>
    </location>
</feature>
<feature type="transmembrane region" description="Helical" evidence="1">
    <location>
        <begin position="41"/>
        <end position="60"/>
    </location>
</feature>
<dbReference type="Pfam" id="PF05569">
    <property type="entry name" value="Peptidase_M56"/>
    <property type="match status" value="1"/>
</dbReference>
<accession>A0A015SKT2</accession>
<comment type="caution">
    <text evidence="3">The sequence shown here is derived from an EMBL/GenBank/DDBJ whole genome shotgun (WGS) entry which is preliminary data.</text>
</comment>
<keyword evidence="1" id="KW-0812">Transmembrane</keyword>
<proteinExistence type="predicted"/>
<evidence type="ECO:0000259" key="2">
    <source>
        <dbReference type="Pfam" id="PF05569"/>
    </source>
</evidence>
<feature type="transmembrane region" description="Helical" evidence="1">
    <location>
        <begin position="6"/>
        <end position="29"/>
    </location>
</feature>
<dbReference type="InterPro" id="IPR008756">
    <property type="entry name" value="Peptidase_M56"/>
</dbReference>
<dbReference type="InterPro" id="IPR052173">
    <property type="entry name" value="Beta-lactam_resp_regulator"/>
</dbReference>
<sequence length="730" mass="84060">MIDFDYSEWAILRFIGASFVLWLCYYLLFDRKAPFNQCRNYLLFSVLLAGAVSVLRIPVYPVEVVKPVKMEQIVVAQEAQTDKVSLMQIDNNGIQPDTLATAMLTDVNEAVTHQTEEEIVEEPFYVSWNYWQIAWIVYGSGVFILLVHLLVEMVRIWRLKRWGTCTTDADGICIVRNNEVVSPFSFYRMIFINRKLEGEVLRVVLLHEKAHIRNHHYRDTLFIEGLSILCWFNPFVWLVKRELRALHEFQVDRCLLSGEIELFEYQSILFEELMGYSPKVANGFHNSLIKKRFIMMKHQYKERLAGVRKIALLPLCIGVLALFSFTENPVLVEPVLPMVSVTIKAETPKVVLPEVTVDSSGNEKDFLLLDTPKIVHYVQSRDAHIVQSGAGQPLAQVSIFVPKALDTLSAESSDGTFSQEQNINHTVDIDLRADQVVLSRAPRKNNAYVRFIERSKEDTRVTLAIPIHFDRHWLQFEKGLSIVDEDSKDVYRIRSVTRGIELNRVYWVVGQEGQMLEFTLVFPPLDRKVKTVSIRDCFPEEKGLTPPNGGAWTLDNLKVDNFQPTAVRQAEYDREGRPLRSDKLEEVTLNANQLSVSSRHNGGRTQIQKIETLPDKTLVVLSVPIHYDRNWLVINKGLCIVDCKTGDEYPVQEEAHGIEMNKLLWVEGCQGRSVLLTLVFPKLPKRVKTIDFYNKYPDAGIISPTNGSSWNWWKIKIKDYQKEPYKRVIL</sequence>
<evidence type="ECO:0000256" key="1">
    <source>
        <dbReference type="SAM" id="Phobius"/>
    </source>
</evidence>
<feature type="transmembrane region" description="Helical" evidence="1">
    <location>
        <begin position="130"/>
        <end position="151"/>
    </location>
</feature>
<dbReference type="AlphaFoldDB" id="A0A015SKT2"/>
<protein>
    <submittedName>
        <fullName evidence="3">BlaR1 peptidase M56 family protein</fullName>
    </submittedName>
</protein>
<evidence type="ECO:0000313" key="4">
    <source>
        <dbReference type="Proteomes" id="UP000020529"/>
    </source>
</evidence>
<keyword evidence="1" id="KW-0472">Membrane</keyword>
<dbReference type="PATRIC" id="fig|1339315.3.peg.4050"/>
<dbReference type="RefSeq" id="WP_022348127.1">
    <property type="nucleotide sequence ID" value="NZ_JGCY01000389.1"/>
</dbReference>